<dbReference type="Pfam" id="PF07228">
    <property type="entry name" value="SpoIIE"/>
    <property type="match status" value="1"/>
</dbReference>
<feature type="domain" description="PPM-type phosphatase" evidence="3">
    <location>
        <begin position="436"/>
        <end position="652"/>
    </location>
</feature>
<dbReference type="InterPro" id="IPR052016">
    <property type="entry name" value="Bact_Sigma-Reg"/>
</dbReference>
<dbReference type="PANTHER" id="PTHR43156">
    <property type="entry name" value="STAGE II SPORULATION PROTEIN E-RELATED"/>
    <property type="match status" value="1"/>
</dbReference>
<evidence type="ECO:0000256" key="1">
    <source>
        <dbReference type="ARBA" id="ARBA00022801"/>
    </source>
</evidence>
<evidence type="ECO:0000313" key="4">
    <source>
        <dbReference type="EMBL" id="GAA3895284.1"/>
    </source>
</evidence>
<sequence>MDASNELLRKAEPSALLSPDGIVRSLNRSMATALDRPAKRCVGRFLRELLPESQRNVVERIVAHAGKHRLAMQVLELPRQGRASVVALIEARPVTSAGGEQLVWVHSLNVSNDLGSLLIPFRLSARSAGLGLCMYLPQVRQIEWLGGAPAVAALFPEDSVSLPWVVRHIHTDDRPSLRRLLRSDNSRRSWTTLRFQGDQGDWHRLACQTRRIQLGYEGPEQIFGMIRDDTCDEARRREMVAAVEAQRRRADEIAEFSSALITASTEQELRQVVLTRLAATFAGTGAALALVDDEEHLSVSSDAGLPSWHVDALHCRSLDEQGPLPHAIRTGEPLFIRNQEDLLRRWPNGDAAPLAWPGPDVAMSITPLGLGGDQAPGAWVVTYDSGHHPSPDEKAFMITLAELAGQALGRIRSQQARLELATAVQDHMLPKLPENLPGLEVAARYRPCRAGLDIGGDWYDAFLMTDGAIAVEIGDAQGHDVDAAAFMGQVRSSMRALAAHEPDPSRVLTHTNQLLIAMGAPRFASCTMLRIDPHSGRVTGANAGHVPLLAAHQDGSHEIHALPGGPVLGILPNADYPEETFTLDRDTALVMVTDGVVEGPDLSLDAGLEHTGTLAARAVHDGLSADETADLVLDAAVALNHPDDLAVLVVRRT</sequence>
<gene>
    <name evidence="4" type="ORF">GCM10022207_74310</name>
</gene>
<dbReference type="InterPro" id="IPR001932">
    <property type="entry name" value="PPM-type_phosphatase-like_dom"/>
</dbReference>
<keyword evidence="5" id="KW-1185">Reference proteome</keyword>
<dbReference type="Proteomes" id="UP001501563">
    <property type="component" value="Unassembled WGS sequence"/>
</dbReference>
<dbReference type="SMART" id="SM00065">
    <property type="entry name" value="GAF"/>
    <property type="match status" value="1"/>
</dbReference>
<dbReference type="SMART" id="SM00331">
    <property type="entry name" value="PP2C_SIG"/>
    <property type="match status" value="1"/>
</dbReference>
<dbReference type="InterPro" id="IPR013656">
    <property type="entry name" value="PAS_4"/>
</dbReference>
<reference evidence="5" key="1">
    <citation type="journal article" date="2019" name="Int. J. Syst. Evol. Microbiol.">
        <title>The Global Catalogue of Microorganisms (GCM) 10K type strain sequencing project: providing services to taxonomists for standard genome sequencing and annotation.</title>
        <authorList>
            <consortium name="The Broad Institute Genomics Platform"/>
            <consortium name="The Broad Institute Genome Sequencing Center for Infectious Disease"/>
            <person name="Wu L."/>
            <person name="Ma J."/>
        </authorList>
    </citation>
    <scope>NUCLEOTIDE SEQUENCE [LARGE SCALE GENOMIC DNA]</scope>
    <source>
        <strain evidence="5">JCM 16578</strain>
    </source>
</reference>
<dbReference type="Gene3D" id="3.60.40.10">
    <property type="entry name" value="PPM-type phosphatase domain"/>
    <property type="match status" value="1"/>
</dbReference>
<dbReference type="SUPFAM" id="SSF55785">
    <property type="entry name" value="PYP-like sensor domain (PAS domain)"/>
    <property type="match status" value="1"/>
</dbReference>
<dbReference type="Pfam" id="PF08448">
    <property type="entry name" value="PAS_4"/>
    <property type="match status" value="1"/>
</dbReference>
<proteinExistence type="predicted"/>
<dbReference type="SUPFAM" id="SSF81606">
    <property type="entry name" value="PP2C-like"/>
    <property type="match status" value="1"/>
</dbReference>
<evidence type="ECO:0000313" key="5">
    <source>
        <dbReference type="Proteomes" id="UP001501563"/>
    </source>
</evidence>
<dbReference type="EMBL" id="BAAAZA010000034">
    <property type="protein sequence ID" value="GAA3895284.1"/>
    <property type="molecule type" value="Genomic_DNA"/>
</dbReference>
<name>A0ABP7L705_9ACTN</name>
<dbReference type="InterPro" id="IPR029016">
    <property type="entry name" value="GAF-like_dom_sf"/>
</dbReference>
<evidence type="ECO:0000259" key="2">
    <source>
        <dbReference type="SMART" id="SM00065"/>
    </source>
</evidence>
<dbReference type="PANTHER" id="PTHR43156:SF2">
    <property type="entry name" value="STAGE II SPORULATION PROTEIN E"/>
    <property type="match status" value="1"/>
</dbReference>
<organism evidence="4 5">
    <name type="scientific">Streptomyces lannensis</name>
    <dbReference type="NCBI Taxonomy" id="766498"/>
    <lineage>
        <taxon>Bacteria</taxon>
        <taxon>Bacillati</taxon>
        <taxon>Actinomycetota</taxon>
        <taxon>Actinomycetes</taxon>
        <taxon>Kitasatosporales</taxon>
        <taxon>Streptomycetaceae</taxon>
        <taxon>Streptomyces</taxon>
    </lineage>
</organism>
<evidence type="ECO:0008006" key="6">
    <source>
        <dbReference type="Google" id="ProtNLM"/>
    </source>
</evidence>
<dbReference type="Gene3D" id="3.30.450.40">
    <property type="match status" value="1"/>
</dbReference>
<evidence type="ECO:0000259" key="3">
    <source>
        <dbReference type="SMART" id="SM00331"/>
    </source>
</evidence>
<dbReference type="RefSeq" id="WP_345553494.1">
    <property type="nucleotide sequence ID" value="NZ_BAAAZA010000034.1"/>
</dbReference>
<dbReference type="SUPFAM" id="SSF55781">
    <property type="entry name" value="GAF domain-like"/>
    <property type="match status" value="1"/>
</dbReference>
<keyword evidence="1" id="KW-0378">Hydrolase</keyword>
<dbReference type="InterPro" id="IPR036457">
    <property type="entry name" value="PPM-type-like_dom_sf"/>
</dbReference>
<accession>A0ABP7L705</accession>
<feature type="domain" description="GAF" evidence="2">
    <location>
        <begin position="265"/>
        <end position="418"/>
    </location>
</feature>
<dbReference type="InterPro" id="IPR003018">
    <property type="entry name" value="GAF"/>
</dbReference>
<protein>
    <recommendedName>
        <fullName evidence="6">PPM-type phosphatase domain-containing protein</fullName>
    </recommendedName>
</protein>
<comment type="caution">
    <text evidence="4">The sequence shown here is derived from an EMBL/GenBank/DDBJ whole genome shotgun (WGS) entry which is preliminary data.</text>
</comment>
<dbReference type="InterPro" id="IPR035965">
    <property type="entry name" value="PAS-like_dom_sf"/>
</dbReference>